<dbReference type="PATRIC" id="fig|1422.18.peg.1195"/>
<gene>
    <name evidence="1" type="ORF">B4109_3219</name>
</gene>
<reference evidence="1 2" key="1">
    <citation type="submission" date="2016-01" db="EMBL/GenBank/DDBJ databases">
        <title>Draft Genome Sequences of Seven Thermophilic Sporeformers Isolated from Foods.</title>
        <authorList>
            <person name="Berendsen E.M."/>
            <person name="Wells-Bennik M.H."/>
            <person name="Krawcyk A.O."/>
            <person name="De Jong A."/>
            <person name="Holsappel S."/>
            <person name="Eijlander R.T."/>
            <person name="Kuipers O.P."/>
        </authorList>
    </citation>
    <scope>NUCLEOTIDE SEQUENCE [LARGE SCALE GENOMIC DNA]</scope>
    <source>
        <strain evidence="1 2">B4109</strain>
    </source>
</reference>
<dbReference type="Proteomes" id="UP000075424">
    <property type="component" value="Unassembled WGS sequence"/>
</dbReference>
<evidence type="ECO:0000313" key="2">
    <source>
        <dbReference type="Proteomes" id="UP000075424"/>
    </source>
</evidence>
<sequence length="41" mass="4724">MAFASANAAEVFFMTLAFCLVFKELDLYFNDDSYYIITDGR</sequence>
<protein>
    <submittedName>
        <fullName evidence="1">Uncharacterized protein</fullName>
    </submittedName>
</protein>
<name>A0A150MCN4_GEOSE</name>
<evidence type="ECO:0000313" key="1">
    <source>
        <dbReference type="EMBL" id="KYD22290.1"/>
    </source>
</evidence>
<organism evidence="1 2">
    <name type="scientific">Geobacillus stearothermophilus</name>
    <name type="common">Bacillus stearothermophilus</name>
    <dbReference type="NCBI Taxonomy" id="1422"/>
    <lineage>
        <taxon>Bacteria</taxon>
        <taxon>Bacillati</taxon>
        <taxon>Bacillota</taxon>
        <taxon>Bacilli</taxon>
        <taxon>Bacillales</taxon>
        <taxon>Anoxybacillaceae</taxon>
        <taxon>Geobacillus</taxon>
    </lineage>
</organism>
<accession>A0A150MCN4</accession>
<comment type="caution">
    <text evidence="1">The sequence shown here is derived from an EMBL/GenBank/DDBJ whole genome shotgun (WGS) entry which is preliminary data.</text>
</comment>
<dbReference type="EMBL" id="LQYV01000126">
    <property type="protein sequence ID" value="KYD22290.1"/>
    <property type="molecule type" value="Genomic_DNA"/>
</dbReference>
<dbReference type="AlphaFoldDB" id="A0A150MCN4"/>
<proteinExistence type="predicted"/>